<protein>
    <submittedName>
        <fullName evidence="6">Two component transcriptional regulator, LuxR family</fullName>
    </submittedName>
</protein>
<dbReference type="InterPro" id="IPR001789">
    <property type="entry name" value="Sig_transdc_resp-reg_receiver"/>
</dbReference>
<evidence type="ECO:0000259" key="4">
    <source>
        <dbReference type="PROSITE" id="PS50043"/>
    </source>
</evidence>
<evidence type="ECO:0000313" key="6">
    <source>
        <dbReference type="EMBL" id="GAP14315.1"/>
    </source>
</evidence>
<dbReference type="OrthoDB" id="9787019at2"/>
<dbReference type="SMART" id="SM00448">
    <property type="entry name" value="REC"/>
    <property type="match status" value="1"/>
</dbReference>
<dbReference type="SUPFAM" id="SSF52172">
    <property type="entry name" value="CheY-like"/>
    <property type="match status" value="1"/>
</dbReference>
<dbReference type="InterPro" id="IPR011006">
    <property type="entry name" value="CheY-like_superfamily"/>
</dbReference>
<dbReference type="PROSITE" id="PS50110">
    <property type="entry name" value="RESPONSE_REGULATORY"/>
    <property type="match status" value="1"/>
</dbReference>
<feature type="modified residue" description="4-aspartylphosphate" evidence="3">
    <location>
        <position position="57"/>
    </location>
</feature>
<accession>A0A0S7BK37</accession>
<dbReference type="GO" id="GO:0000160">
    <property type="term" value="P:phosphorelay signal transduction system"/>
    <property type="evidence" value="ECO:0007669"/>
    <property type="project" value="InterPro"/>
</dbReference>
<evidence type="ECO:0000256" key="2">
    <source>
        <dbReference type="ARBA" id="ARBA00023125"/>
    </source>
</evidence>
<evidence type="ECO:0000256" key="3">
    <source>
        <dbReference type="PROSITE-ProRule" id="PRU00169"/>
    </source>
</evidence>
<dbReference type="InterPro" id="IPR000792">
    <property type="entry name" value="Tscrpt_reg_LuxR_C"/>
</dbReference>
<dbReference type="InterPro" id="IPR058245">
    <property type="entry name" value="NreC/VraR/RcsB-like_REC"/>
</dbReference>
<keyword evidence="2" id="KW-0238">DNA-binding</keyword>
<feature type="domain" description="Response regulatory" evidence="5">
    <location>
        <begin position="6"/>
        <end position="122"/>
    </location>
</feature>
<reference evidence="6" key="1">
    <citation type="submission" date="2015-07" db="EMBL/GenBank/DDBJ databases">
        <title>Draft Genome Sequences of Anaerolinea thermolimosa IMO-1, Bellilinea caldifistulae GOMI-1, Leptolinea tardivitalis YMTK-2, Levilinea saccharolytica KIBI-1,Longilinea arvoryzae KOME-1, Previously Described as Members of the Anaerolineaceae (Chloroflexi).</title>
        <authorList>
            <person name="Sekiguchi Y."/>
            <person name="Ohashi A."/>
            <person name="Matsuura N."/>
            <person name="Tourlousse M.D."/>
        </authorList>
    </citation>
    <scope>NUCLEOTIDE SEQUENCE [LARGE SCALE GENOMIC DNA]</scope>
    <source>
        <strain evidence="6">KOME-1</strain>
    </source>
</reference>
<dbReference type="PRINTS" id="PR00038">
    <property type="entry name" value="HTHLUXR"/>
</dbReference>
<dbReference type="CDD" id="cd06170">
    <property type="entry name" value="LuxR_C_like"/>
    <property type="match status" value="1"/>
</dbReference>
<organism evidence="6">
    <name type="scientific">Longilinea arvoryzae</name>
    <dbReference type="NCBI Taxonomy" id="360412"/>
    <lineage>
        <taxon>Bacteria</taxon>
        <taxon>Bacillati</taxon>
        <taxon>Chloroflexota</taxon>
        <taxon>Anaerolineae</taxon>
        <taxon>Anaerolineales</taxon>
        <taxon>Anaerolineaceae</taxon>
        <taxon>Longilinea</taxon>
    </lineage>
</organism>
<dbReference type="EMBL" id="DF967972">
    <property type="protein sequence ID" value="GAP14315.1"/>
    <property type="molecule type" value="Genomic_DNA"/>
</dbReference>
<dbReference type="GO" id="GO:0003677">
    <property type="term" value="F:DNA binding"/>
    <property type="evidence" value="ECO:0007669"/>
    <property type="project" value="UniProtKB-KW"/>
</dbReference>
<dbReference type="RefSeq" id="WP_075073583.1">
    <property type="nucleotide sequence ID" value="NZ_DF967972.1"/>
</dbReference>
<dbReference type="Pfam" id="PF00072">
    <property type="entry name" value="Response_reg"/>
    <property type="match status" value="1"/>
</dbReference>
<dbReference type="Gene3D" id="3.40.50.2300">
    <property type="match status" value="1"/>
</dbReference>
<evidence type="ECO:0000259" key="5">
    <source>
        <dbReference type="PROSITE" id="PS50110"/>
    </source>
</evidence>
<proteinExistence type="predicted"/>
<dbReference type="InterPro" id="IPR039420">
    <property type="entry name" value="WalR-like"/>
</dbReference>
<keyword evidence="7" id="KW-1185">Reference proteome</keyword>
<evidence type="ECO:0000313" key="7">
    <source>
        <dbReference type="Proteomes" id="UP000055060"/>
    </source>
</evidence>
<feature type="domain" description="HTH luxR-type" evidence="4">
    <location>
        <begin position="146"/>
        <end position="211"/>
    </location>
</feature>
<dbReference type="PANTHER" id="PTHR43214">
    <property type="entry name" value="TWO-COMPONENT RESPONSE REGULATOR"/>
    <property type="match status" value="1"/>
</dbReference>
<keyword evidence="1 3" id="KW-0597">Phosphoprotein</keyword>
<dbReference type="InterPro" id="IPR016032">
    <property type="entry name" value="Sig_transdc_resp-reg_C-effctor"/>
</dbReference>
<dbReference type="PANTHER" id="PTHR43214:SF43">
    <property type="entry name" value="TWO-COMPONENT RESPONSE REGULATOR"/>
    <property type="match status" value="1"/>
</dbReference>
<dbReference type="STRING" id="360412.LARV_02082"/>
<evidence type="ECO:0000256" key="1">
    <source>
        <dbReference type="ARBA" id="ARBA00022553"/>
    </source>
</evidence>
<dbReference type="AlphaFoldDB" id="A0A0S7BK37"/>
<dbReference type="SUPFAM" id="SSF46894">
    <property type="entry name" value="C-terminal effector domain of the bipartite response regulators"/>
    <property type="match status" value="1"/>
</dbReference>
<dbReference type="CDD" id="cd17535">
    <property type="entry name" value="REC_NarL-like"/>
    <property type="match status" value="1"/>
</dbReference>
<sequence>MSDPIRIVVVDDHMVVRKGIIAMLETEPDLLVVGEAGNGREAVDLVIEKQPNVVLMDLVMPEMDGIEATRLIKQRTPRVQVLVLTSFSSNDKVLPSLNAGAIGYLLKDSNSTDLIRAIHQVARGEGSLHPVVTRQLLKQITDSGETNPQVEELTEREMEVLKYIARGLSNHEIAQQLVVSNATVNTHVSKILSKLNLTSRTQAALYALRKGLVALDDTDVQI</sequence>
<name>A0A0S7BK37_9CHLR</name>
<gene>
    <name evidence="6" type="ORF">LARV_02082</name>
</gene>
<dbReference type="GO" id="GO:0006355">
    <property type="term" value="P:regulation of DNA-templated transcription"/>
    <property type="evidence" value="ECO:0007669"/>
    <property type="project" value="InterPro"/>
</dbReference>
<dbReference type="Pfam" id="PF00196">
    <property type="entry name" value="GerE"/>
    <property type="match status" value="1"/>
</dbReference>
<dbReference type="Proteomes" id="UP000055060">
    <property type="component" value="Unassembled WGS sequence"/>
</dbReference>
<dbReference type="SMART" id="SM00421">
    <property type="entry name" value="HTH_LUXR"/>
    <property type="match status" value="1"/>
</dbReference>
<dbReference type="PROSITE" id="PS50043">
    <property type="entry name" value="HTH_LUXR_2"/>
    <property type="match status" value="1"/>
</dbReference>